<dbReference type="SMART" id="SM00530">
    <property type="entry name" value="HTH_XRE"/>
    <property type="match status" value="1"/>
</dbReference>
<reference evidence="3" key="1">
    <citation type="submission" date="2020-05" db="EMBL/GenBank/DDBJ databases">
        <authorList>
            <person name="Chiriac C."/>
            <person name="Salcher M."/>
            <person name="Ghai R."/>
            <person name="Kavagutti S V."/>
        </authorList>
    </citation>
    <scope>NUCLEOTIDE SEQUENCE</scope>
</reference>
<organism evidence="3">
    <name type="scientific">uncultured Caudovirales phage</name>
    <dbReference type="NCBI Taxonomy" id="2100421"/>
    <lineage>
        <taxon>Viruses</taxon>
        <taxon>Duplodnaviria</taxon>
        <taxon>Heunggongvirae</taxon>
        <taxon>Uroviricota</taxon>
        <taxon>Caudoviricetes</taxon>
        <taxon>Peduoviridae</taxon>
        <taxon>Maltschvirus</taxon>
        <taxon>Maltschvirus maltsch</taxon>
    </lineage>
</organism>
<dbReference type="EMBL" id="LR796823">
    <property type="protein sequence ID" value="CAB4168372.1"/>
    <property type="molecule type" value="Genomic_DNA"/>
</dbReference>
<dbReference type="GO" id="GO:0003677">
    <property type="term" value="F:DNA binding"/>
    <property type="evidence" value="ECO:0007669"/>
    <property type="project" value="InterPro"/>
</dbReference>
<dbReference type="PROSITE" id="PS50943">
    <property type="entry name" value="HTH_CROC1"/>
    <property type="match status" value="1"/>
</dbReference>
<protein>
    <submittedName>
        <fullName evidence="3">HTH_XRE domain containing protein</fullName>
    </submittedName>
</protein>
<dbReference type="InterPro" id="IPR001387">
    <property type="entry name" value="Cro/C1-type_HTH"/>
</dbReference>
<accession>A0A6J5PB93</accession>
<dbReference type="EMBL" id="LR797222">
    <property type="protein sequence ID" value="CAB4194820.1"/>
    <property type="molecule type" value="Genomic_DNA"/>
</dbReference>
<evidence type="ECO:0000313" key="4">
    <source>
        <dbReference type="EMBL" id="CAB4194820.1"/>
    </source>
</evidence>
<proteinExistence type="predicted"/>
<dbReference type="CDD" id="cd00093">
    <property type="entry name" value="HTH_XRE"/>
    <property type="match status" value="1"/>
</dbReference>
<evidence type="ECO:0000256" key="1">
    <source>
        <dbReference type="SAM" id="MobiDB-lite"/>
    </source>
</evidence>
<feature type="domain" description="HTH cro/C1-type" evidence="2">
    <location>
        <begin position="44"/>
        <end position="91"/>
    </location>
</feature>
<feature type="region of interest" description="Disordered" evidence="1">
    <location>
        <begin position="1"/>
        <end position="32"/>
    </location>
</feature>
<name>A0A6J5PB93_9CAUD</name>
<dbReference type="InterPro" id="IPR010982">
    <property type="entry name" value="Lambda_DNA-bd_dom_sf"/>
</dbReference>
<dbReference type="SUPFAM" id="SSF47413">
    <property type="entry name" value="lambda repressor-like DNA-binding domains"/>
    <property type="match status" value="1"/>
</dbReference>
<gene>
    <name evidence="4" type="ORF">UFOVP1266_3</name>
    <name evidence="3" type="ORF">UFOVP876_3</name>
</gene>
<evidence type="ECO:0000313" key="3">
    <source>
        <dbReference type="EMBL" id="CAB4168372.1"/>
    </source>
</evidence>
<evidence type="ECO:0000259" key="2">
    <source>
        <dbReference type="PROSITE" id="PS50943"/>
    </source>
</evidence>
<dbReference type="Gene3D" id="1.10.260.40">
    <property type="entry name" value="lambda repressor-like DNA-binding domains"/>
    <property type="match status" value="1"/>
</dbReference>
<dbReference type="Pfam" id="PF13443">
    <property type="entry name" value="HTH_26"/>
    <property type="match status" value="1"/>
</dbReference>
<sequence>MGGCPDGTTTERRIMDPTPMKRGRKPGPMCRINPDRLGMMMRGRKMTPHGLAIAADISPNTVTRLLAGGTTTALSVAEALATVLEVDVSVLVTE</sequence>